<dbReference type="Proteomes" id="UP000450676">
    <property type="component" value="Unassembled WGS sequence"/>
</dbReference>
<name>A0A7X4HDL9_9BURK</name>
<dbReference type="RefSeq" id="WP_161073558.1">
    <property type="nucleotide sequence ID" value="NZ_CP086370.1"/>
</dbReference>
<comment type="caution">
    <text evidence="2">The sequence shown here is derived from an EMBL/GenBank/DDBJ whole genome shotgun (WGS) entry which is preliminary data.</text>
</comment>
<dbReference type="AlphaFoldDB" id="A0A7X4HDL9"/>
<keyword evidence="1" id="KW-0732">Signal</keyword>
<feature type="signal peptide" evidence="1">
    <location>
        <begin position="1"/>
        <end position="21"/>
    </location>
</feature>
<reference evidence="2 3" key="1">
    <citation type="submission" date="2019-12" db="EMBL/GenBank/DDBJ databases">
        <title>Novel species isolated from a subtropical stream in China.</title>
        <authorList>
            <person name="Lu H."/>
        </authorList>
    </citation>
    <scope>NUCLEOTIDE SEQUENCE [LARGE SCALE GENOMIC DNA]</scope>
    <source>
        <strain evidence="2 3">FT127W</strain>
    </source>
</reference>
<protein>
    <submittedName>
        <fullName evidence="2">Uncharacterized protein</fullName>
    </submittedName>
</protein>
<dbReference type="EMBL" id="WWCU01000021">
    <property type="protein sequence ID" value="MYN09254.1"/>
    <property type="molecule type" value="Genomic_DNA"/>
</dbReference>
<sequence>MKHRDGIFATIALTLSSFALAGMMYTDAYSAATGTEVRGVNALTHEVIGGGLVASADSVDGTTSAAVQQ</sequence>
<evidence type="ECO:0000313" key="2">
    <source>
        <dbReference type="EMBL" id="MYN09254.1"/>
    </source>
</evidence>
<organism evidence="2 3">
    <name type="scientific">Pseudoduganella aquatica</name>
    <dbReference type="NCBI Taxonomy" id="2660641"/>
    <lineage>
        <taxon>Bacteria</taxon>
        <taxon>Pseudomonadati</taxon>
        <taxon>Pseudomonadota</taxon>
        <taxon>Betaproteobacteria</taxon>
        <taxon>Burkholderiales</taxon>
        <taxon>Oxalobacteraceae</taxon>
        <taxon>Telluria group</taxon>
        <taxon>Pseudoduganella</taxon>
    </lineage>
</organism>
<proteinExistence type="predicted"/>
<evidence type="ECO:0000256" key="1">
    <source>
        <dbReference type="SAM" id="SignalP"/>
    </source>
</evidence>
<gene>
    <name evidence="2" type="ORF">GTP77_18190</name>
</gene>
<evidence type="ECO:0000313" key="3">
    <source>
        <dbReference type="Proteomes" id="UP000450676"/>
    </source>
</evidence>
<feature type="chain" id="PRO_5030967205" evidence="1">
    <location>
        <begin position="22"/>
        <end position="69"/>
    </location>
</feature>
<accession>A0A7X4HDL9</accession>
<keyword evidence="3" id="KW-1185">Reference proteome</keyword>